<proteinExistence type="predicted"/>
<dbReference type="InterPro" id="IPR003615">
    <property type="entry name" value="HNH_nuc"/>
</dbReference>
<evidence type="ECO:0000313" key="2">
    <source>
        <dbReference type="EMBL" id="MDQ0496788.1"/>
    </source>
</evidence>
<dbReference type="EMBL" id="JAUSWA010000044">
    <property type="protein sequence ID" value="MDQ0496788.1"/>
    <property type="molecule type" value="Genomic_DNA"/>
</dbReference>
<feature type="domain" description="HNH" evidence="1">
    <location>
        <begin position="210"/>
        <end position="255"/>
    </location>
</feature>
<protein>
    <recommendedName>
        <fullName evidence="1">HNH domain-containing protein</fullName>
    </recommendedName>
</protein>
<name>A0ABU0L660_9BACL</name>
<dbReference type="Pfam" id="PF01844">
    <property type="entry name" value="HNH"/>
    <property type="match status" value="1"/>
</dbReference>
<evidence type="ECO:0000259" key="1">
    <source>
        <dbReference type="Pfam" id="PF01844"/>
    </source>
</evidence>
<keyword evidence="3" id="KW-1185">Reference proteome</keyword>
<organism evidence="2 3">
    <name type="scientific">Paenibacillus brasilensis</name>
    <dbReference type="NCBI Taxonomy" id="128574"/>
    <lineage>
        <taxon>Bacteria</taxon>
        <taxon>Bacillati</taxon>
        <taxon>Bacillota</taxon>
        <taxon>Bacilli</taxon>
        <taxon>Bacillales</taxon>
        <taxon>Paenibacillaceae</taxon>
        <taxon>Paenibacillus</taxon>
    </lineage>
</organism>
<dbReference type="Proteomes" id="UP001242811">
    <property type="component" value="Unassembled WGS sequence"/>
</dbReference>
<evidence type="ECO:0000313" key="3">
    <source>
        <dbReference type="Proteomes" id="UP001242811"/>
    </source>
</evidence>
<dbReference type="RefSeq" id="WP_152378959.1">
    <property type="nucleotide sequence ID" value="NZ_CP045298.1"/>
</dbReference>
<comment type="caution">
    <text evidence="2">The sequence shown here is derived from an EMBL/GenBank/DDBJ whole genome shotgun (WGS) entry which is preliminary data.</text>
</comment>
<gene>
    <name evidence="2" type="ORF">QOZ95_004988</name>
</gene>
<dbReference type="InterPro" id="IPR002711">
    <property type="entry name" value="HNH"/>
</dbReference>
<accession>A0ABU0L660</accession>
<sequence length="255" mass="30904">MSVYITDEHFRQVWFLYKEGEERKRLLRLQDDLFFSIFIASFDDSEEIYPAIEDRHVDILKEPYTWLEKPRIRFSLHGIDLGKGKIINNTSFYEYDNPLMAFFNAEIFLPEITDSIGYLRDISLDELITYAKYRWCKDMDLLYIHAQEAIDIENRIIEATDIIEGRREEPENEYQVFINKLRLMPYQLYLQTEHWKHFREEAIKFYQSKCQLCGNIERQSYNLHLHHNNYSNRGRETFNDVILLCASCHRSYHKK</sequence>
<reference evidence="2 3" key="1">
    <citation type="submission" date="2023-07" db="EMBL/GenBank/DDBJ databases">
        <title>Genomic Encyclopedia of Type Strains, Phase IV (KMG-IV): sequencing the most valuable type-strain genomes for metagenomic binning, comparative biology and taxonomic classification.</title>
        <authorList>
            <person name="Goeker M."/>
        </authorList>
    </citation>
    <scope>NUCLEOTIDE SEQUENCE [LARGE SCALE GENOMIC DNA]</scope>
    <source>
        <strain evidence="2 3">DSM 14914</strain>
    </source>
</reference>
<dbReference type="CDD" id="cd00085">
    <property type="entry name" value="HNHc"/>
    <property type="match status" value="1"/>
</dbReference>